<keyword evidence="2" id="KW-0732">Signal</keyword>
<evidence type="ECO:0000256" key="2">
    <source>
        <dbReference type="SAM" id="SignalP"/>
    </source>
</evidence>
<dbReference type="RefSeq" id="WP_377489004.1">
    <property type="nucleotide sequence ID" value="NZ_JBHUOX010000020.1"/>
</dbReference>
<evidence type="ECO:0000313" key="4">
    <source>
        <dbReference type="Proteomes" id="UP001597641"/>
    </source>
</evidence>
<evidence type="ECO:0000256" key="1">
    <source>
        <dbReference type="SAM" id="MobiDB-lite"/>
    </source>
</evidence>
<feature type="region of interest" description="Disordered" evidence="1">
    <location>
        <begin position="23"/>
        <end position="52"/>
    </location>
</feature>
<dbReference type="EMBL" id="JBHUOX010000020">
    <property type="protein sequence ID" value="MFD3002836.1"/>
    <property type="molecule type" value="Genomic_DNA"/>
</dbReference>
<evidence type="ECO:0000313" key="3">
    <source>
        <dbReference type="EMBL" id="MFD3002836.1"/>
    </source>
</evidence>
<dbReference type="Proteomes" id="UP001597641">
    <property type="component" value="Unassembled WGS sequence"/>
</dbReference>
<feature type="compositionally biased region" description="Low complexity" evidence="1">
    <location>
        <begin position="23"/>
        <end position="39"/>
    </location>
</feature>
<reference evidence="4" key="1">
    <citation type="journal article" date="2019" name="Int. J. Syst. Evol. Microbiol.">
        <title>The Global Catalogue of Microorganisms (GCM) 10K type strain sequencing project: providing services to taxonomists for standard genome sequencing and annotation.</title>
        <authorList>
            <consortium name="The Broad Institute Genomics Platform"/>
            <consortium name="The Broad Institute Genome Sequencing Center for Infectious Disease"/>
            <person name="Wu L."/>
            <person name="Ma J."/>
        </authorList>
    </citation>
    <scope>NUCLEOTIDE SEQUENCE [LARGE SCALE GENOMIC DNA]</scope>
    <source>
        <strain evidence="4">KCTC 23984</strain>
    </source>
</reference>
<keyword evidence="4" id="KW-1185">Reference proteome</keyword>
<comment type="caution">
    <text evidence="3">The sequence shown here is derived from an EMBL/GenBank/DDBJ whole genome shotgun (WGS) entry which is preliminary data.</text>
</comment>
<feature type="signal peptide" evidence="2">
    <location>
        <begin position="1"/>
        <end position="23"/>
    </location>
</feature>
<dbReference type="Gene3D" id="3.10.450.360">
    <property type="match status" value="1"/>
</dbReference>
<accession>A0ABW6BZ38</accession>
<protein>
    <recommendedName>
        <fullName evidence="5">PepSY domain-containing protein</fullName>
    </recommendedName>
</protein>
<sequence length="114" mass="12028">MKKVTFLAAAIALVGMSSLEANAQTTTPQEQAPAAQQGQEEQKEKVTQDQLPAPVQAALKSDTYKDWTIGDIYAIKPAAGATAGVLVYEVMMTNAQGQTGVVRMDEKGGDASKK</sequence>
<name>A0ABW6BZ38_9BACT</name>
<organism evidence="3 4">
    <name type="scientific">Pontibacter toksunensis</name>
    <dbReference type="NCBI Taxonomy" id="1332631"/>
    <lineage>
        <taxon>Bacteria</taxon>
        <taxon>Pseudomonadati</taxon>
        <taxon>Bacteroidota</taxon>
        <taxon>Cytophagia</taxon>
        <taxon>Cytophagales</taxon>
        <taxon>Hymenobacteraceae</taxon>
        <taxon>Pontibacter</taxon>
    </lineage>
</organism>
<evidence type="ECO:0008006" key="5">
    <source>
        <dbReference type="Google" id="ProtNLM"/>
    </source>
</evidence>
<feature type="chain" id="PRO_5045340626" description="PepSY domain-containing protein" evidence="2">
    <location>
        <begin position="24"/>
        <end position="114"/>
    </location>
</feature>
<gene>
    <name evidence="3" type="ORF">ACFS7Z_20880</name>
</gene>
<proteinExistence type="predicted"/>